<dbReference type="RefSeq" id="WP_248868315.1">
    <property type="nucleotide sequence ID" value="NZ_CP086322.1"/>
</dbReference>
<dbReference type="Proteomes" id="UP000830115">
    <property type="component" value="Chromosome"/>
</dbReference>
<accession>A0ABY4MI17</accession>
<proteinExistence type="predicted"/>
<evidence type="ECO:0000313" key="3">
    <source>
        <dbReference type="Proteomes" id="UP000830115"/>
    </source>
</evidence>
<protein>
    <submittedName>
        <fullName evidence="2">FBP domain-containing protein</fullName>
    </submittedName>
</protein>
<sequence length="177" mass="18854">MDPVGEKAIRASFVNCSKGEAGRIHLPVGLAELPWADLDFLGWRDPGAPDRSYLVAPRGDGLMGVTLRVPQGVRRSFTKTTVCSMCVTGHPGSGVSLLAARRAGPAGRQGNTVGAYLCADLACSLYVRGRKRSQLAGRHEETLPLEERIARTVRNLNAFLDKVVEGAKIAGGKESAK</sequence>
<name>A0ABY4MI17_9ACTN</name>
<organism evidence="2 3">
    <name type="scientific">Streptomyces halobius</name>
    <dbReference type="NCBI Taxonomy" id="2879846"/>
    <lineage>
        <taxon>Bacteria</taxon>
        <taxon>Bacillati</taxon>
        <taxon>Actinomycetota</taxon>
        <taxon>Actinomycetes</taxon>
        <taxon>Kitasatosporales</taxon>
        <taxon>Streptomycetaceae</taxon>
        <taxon>Streptomyces</taxon>
    </lineage>
</organism>
<evidence type="ECO:0000259" key="1">
    <source>
        <dbReference type="Pfam" id="PF16571"/>
    </source>
</evidence>
<feature type="domain" description="Elongation factor G-binding protein C-terminal treble-clef zinc-finger" evidence="1">
    <location>
        <begin position="9"/>
        <end position="163"/>
    </location>
</feature>
<dbReference type="EMBL" id="CP086322">
    <property type="protein sequence ID" value="UQA97388.1"/>
    <property type="molecule type" value="Genomic_DNA"/>
</dbReference>
<gene>
    <name evidence="2" type="ORF">K9S39_40965</name>
</gene>
<evidence type="ECO:0000313" key="2">
    <source>
        <dbReference type="EMBL" id="UQA97388.1"/>
    </source>
</evidence>
<reference evidence="2" key="1">
    <citation type="submission" date="2021-10" db="EMBL/GenBank/DDBJ databases">
        <title>Streptomyces nigrumlapis sp.nov.,an antimicrobial producing actinobacterium isolated from Black Gobi rocks.</title>
        <authorList>
            <person name="Wen Y."/>
            <person name="Zhang W."/>
            <person name="Liu X.G."/>
        </authorList>
    </citation>
    <scope>NUCLEOTIDE SEQUENCE</scope>
    <source>
        <strain evidence="2">ST13-2-2</strain>
    </source>
</reference>
<dbReference type="InterPro" id="IPR032330">
    <property type="entry name" value="EF-G-binding_C"/>
</dbReference>
<keyword evidence="3" id="KW-1185">Reference proteome</keyword>
<dbReference type="Pfam" id="PF16571">
    <property type="entry name" value="FBP_C"/>
    <property type="match status" value="1"/>
</dbReference>